<dbReference type="GO" id="GO:0016020">
    <property type="term" value="C:membrane"/>
    <property type="evidence" value="ECO:0007669"/>
    <property type="project" value="InterPro"/>
</dbReference>
<dbReference type="GO" id="GO:0008654">
    <property type="term" value="P:phospholipid biosynthetic process"/>
    <property type="evidence" value="ECO:0007669"/>
    <property type="project" value="InterPro"/>
</dbReference>
<dbReference type="GO" id="GO:0016780">
    <property type="term" value="F:phosphotransferase activity, for other substituted phosphate groups"/>
    <property type="evidence" value="ECO:0007669"/>
    <property type="project" value="InterPro"/>
</dbReference>
<evidence type="ECO:0000259" key="3">
    <source>
        <dbReference type="Pfam" id="PF19365"/>
    </source>
</evidence>
<dbReference type="Gene3D" id="1.20.120.1760">
    <property type="match status" value="1"/>
</dbReference>
<dbReference type="PROSITE" id="PS00379">
    <property type="entry name" value="CDP_ALCOHOL_P_TRANSF"/>
    <property type="match status" value="1"/>
</dbReference>
<reference evidence="4" key="1">
    <citation type="submission" date="2020-05" db="EMBL/GenBank/DDBJ databases">
        <authorList>
            <person name="Chiriac C."/>
            <person name="Salcher M."/>
            <person name="Ghai R."/>
            <person name="Kavagutti S V."/>
        </authorList>
    </citation>
    <scope>NUCLEOTIDE SEQUENCE</scope>
</reference>
<name>A0A6J6SMA9_9ZZZZ</name>
<feature type="transmembrane region" description="Helical" evidence="2">
    <location>
        <begin position="374"/>
        <end position="405"/>
    </location>
</feature>
<gene>
    <name evidence="4" type="ORF">UFOPK2782_00620</name>
</gene>
<dbReference type="Pfam" id="PF01066">
    <property type="entry name" value="CDP-OH_P_transf"/>
    <property type="match status" value="1"/>
</dbReference>
<keyword evidence="2" id="KW-0812">Transmembrane</keyword>
<keyword evidence="1" id="KW-0808">Transferase</keyword>
<evidence type="ECO:0000256" key="1">
    <source>
        <dbReference type="ARBA" id="ARBA00022679"/>
    </source>
</evidence>
<dbReference type="InterPro" id="IPR043130">
    <property type="entry name" value="CDP-OH_PTrfase_TM_dom"/>
</dbReference>
<dbReference type="InterPro" id="IPR045985">
    <property type="entry name" value="DUF5941"/>
</dbReference>
<evidence type="ECO:0000313" key="4">
    <source>
        <dbReference type="EMBL" id="CAB4735863.1"/>
    </source>
</evidence>
<dbReference type="AlphaFoldDB" id="A0A6J6SMA9"/>
<feature type="transmembrane region" description="Helical" evidence="2">
    <location>
        <begin position="525"/>
        <end position="544"/>
    </location>
</feature>
<organism evidence="4">
    <name type="scientific">freshwater metagenome</name>
    <dbReference type="NCBI Taxonomy" id="449393"/>
    <lineage>
        <taxon>unclassified sequences</taxon>
        <taxon>metagenomes</taxon>
        <taxon>ecological metagenomes</taxon>
    </lineage>
</organism>
<keyword evidence="2" id="KW-0472">Membrane</keyword>
<feature type="domain" description="DUF5941" evidence="3">
    <location>
        <begin position="438"/>
        <end position="546"/>
    </location>
</feature>
<dbReference type="InterPro" id="IPR000462">
    <property type="entry name" value="CDP-OH_P_trans"/>
</dbReference>
<sequence length="551" mass="62288">MPVRHDRLPLMTANLRTLEVDQGTKISDVRKAFESSNQDLLLVDQNTVVTNPHIELLTDYPRTVTTALVSKVKNGETRVSQGRITGASSGFHEVGHGNHSFLGIIRLSQSQREVIVDALSKIENTNHPGNVIDLILVALVRAAIVVAPAEVAGAPFIRSEDLGARTATQNQISALNDARLRLKLANRANDGFYSVFFLRKISKLFTWLAVRLKMTPNQVTLISFAIGLLSAYEFSKGNFWSIFIGAVLLQLSIIIDCVDGELARYTRQFSQLGAWLDAITDRIKEYLVFFALAYGAAKNGRDLWIPAIGMMLFQTFRHLSDYNFARINKIRSSHLEPIDFNLKNDGFVSIEREKKTRFEYWSKKALQFPIGERWLVISASSVIGGAAFTFTIMPILSLISIALVFRGRVVKTITWPRSRVNVNLIDDQLDSVKSKNSTNRFDWLVPSMLRLLEGAILIELAFITEIDRSVIFLLLFAILFNHYDNMYRALQGERKPIWLSVAGGFIFGRLFVIALWIWLGWSLTILVYYFSALFFVISSIQWVLSRNTKVN</sequence>
<proteinExistence type="predicted"/>
<feature type="transmembrane region" description="Helical" evidence="2">
    <location>
        <begin position="497"/>
        <end position="519"/>
    </location>
</feature>
<dbReference type="Pfam" id="PF19365">
    <property type="entry name" value="DUF5941"/>
    <property type="match status" value="1"/>
</dbReference>
<evidence type="ECO:0000256" key="2">
    <source>
        <dbReference type="SAM" id="Phobius"/>
    </source>
</evidence>
<dbReference type="EMBL" id="CAEZYS010000064">
    <property type="protein sequence ID" value="CAB4735863.1"/>
    <property type="molecule type" value="Genomic_DNA"/>
</dbReference>
<protein>
    <submittedName>
        <fullName evidence="4">Unannotated protein</fullName>
    </submittedName>
</protein>
<keyword evidence="2" id="KW-1133">Transmembrane helix</keyword>
<accession>A0A6J6SMA9</accession>
<dbReference type="InterPro" id="IPR048254">
    <property type="entry name" value="CDP_ALCOHOL_P_TRANSF_CS"/>
</dbReference>